<dbReference type="OrthoDB" id="872472at2"/>
<evidence type="ECO:0000256" key="1">
    <source>
        <dbReference type="SAM" id="MobiDB-lite"/>
    </source>
</evidence>
<sequence length="330" mass="38220">MDMEKWNKLCYHLSEKINGDISEKDFEFVVDKALGILGWEEYSGDFEIRPSFQLGSTKNSLKPDFLIKSNSTGQKLFVVEIKRPKVQLSAQNQIQISTYMRQFKLPFGILIGPEIQVFYDGPLNEQENAMLIGRIKFEKDSKDGEQFVSLFSKDSFSLEALHEIAAEFLKKNHQKAKIEELVKRITSDDFNDQTKELIKQHLNQEHDSEVIDAALEKVGVYFRLKESETSHRESVKIEKRERNRGNSSNDSLGMQLNPASGSEFRRMLLLKKTAYITIFYKDGTSEQKTWDAHNFTETSNVLGNLRSRPEFRRGNWQKLGIEKVYVSIEK</sequence>
<gene>
    <name evidence="2" type="ORF">SAMN03080617_01569</name>
</gene>
<proteinExistence type="predicted"/>
<accession>A0A1G5X761</accession>
<evidence type="ECO:0000313" key="2">
    <source>
        <dbReference type="EMBL" id="SDA66253.1"/>
    </source>
</evidence>
<dbReference type="EMBL" id="FMXE01000009">
    <property type="protein sequence ID" value="SDA66253.1"/>
    <property type="molecule type" value="Genomic_DNA"/>
</dbReference>
<dbReference type="Gene3D" id="3.90.1570.30">
    <property type="match status" value="1"/>
</dbReference>
<reference evidence="3" key="1">
    <citation type="submission" date="2016-10" db="EMBL/GenBank/DDBJ databases">
        <authorList>
            <person name="Varghese N."/>
            <person name="Submissions S."/>
        </authorList>
    </citation>
    <scope>NUCLEOTIDE SEQUENCE [LARGE SCALE GENOMIC DNA]</scope>
    <source>
        <strain evidence="3">DSM 22703</strain>
    </source>
</reference>
<dbReference type="Proteomes" id="UP000198756">
    <property type="component" value="Unassembled WGS sequence"/>
</dbReference>
<feature type="region of interest" description="Disordered" evidence="1">
    <location>
        <begin position="232"/>
        <end position="258"/>
    </location>
</feature>
<name>A0A1G5X761_9BACT</name>
<dbReference type="AlphaFoldDB" id="A0A1G5X761"/>
<dbReference type="STRING" id="279824.SAMN03080617_01569"/>
<evidence type="ECO:0000313" key="3">
    <source>
        <dbReference type="Proteomes" id="UP000198756"/>
    </source>
</evidence>
<feature type="compositionally biased region" description="Polar residues" evidence="1">
    <location>
        <begin position="245"/>
        <end position="258"/>
    </location>
</feature>
<dbReference type="RefSeq" id="WP_092729393.1">
    <property type="nucleotide sequence ID" value="NZ_FMXE01000009.1"/>
</dbReference>
<organism evidence="2 3">
    <name type="scientific">Algoriphagus alkaliphilus</name>
    <dbReference type="NCBI Taxonomy" id="279824"/>
    <lineage>
        <taxon>Bacteria</taxon>
        <taxon>Pseudomonadati</taxon>
        <taxon>Bacteroidota</taxon>
        <taxon>Cytophagia</taxon>
        <taxon>Cytophagales</taxon>
        <taxon>Cyclobacteriaceae</taxon>
        <taxon>Algoriphagus</taxon>
    </lineage>
</organism>
<keyword evidence="3" id="KW-1185">Reference proteome</keyword>
<protein>
    <submittedName>
        <fullName evidence="2">Type I restriction enzyme R protein N terminus (HSDR_N)</fullName>
    </submittedName>
</protein>
<feature type="compositionally biased region" description="Basic and acidic residues" evidence="1">
    <location>
        <begin position="232"/>
        <end position="244"/>
    </location>
</feature>